<gene>
    <name evidence="6" type="ORF">HGG82_01525</name>
</gene>
<reference evidence="6 7" key="1">
    <citation type="submission" date="2020-04" db="EMBL/GenBank/DDBJ databases">
        <title>Marinomonas sp. M1K-6 isolated from the deep seawater of the Mariana Trench.</title>
        <authorList>
            <person name="Li Y."/>
        </authorList>
    </citation>
    <scope>NUCLEOTIDE SEQUENCE [LARGE SCALE GENOMIC DNA]</scope>
    <source>
        <strain evidence="6 7">M1K-6</strain>
    </source>
</reference>
<evidence type="ECO:0000256" key="2">
    <source>
        <dbReference type="ARBA" id="ARBA00022963"/>
    </source>
</evidence>
<dbReference type="InterPro" id="IPR016035">
    <property type="entry name" value="Acyl_Trfase/lysoPLipase"/>
</dbReference>
<feature type="short sequence motif" description="DGA/G" evidence="4">
    <location>
        <begin position="206"/>
        <end position="208"/>
    </location>
</feature>
<dbReference type="Proteomes" id="UP000586067">
    <property type="component" value="Unassembled WGS sequence"/>
</dbReference>
<feature type="active site" description="Proton acceptor" evidence="4">
    <location>
        <position position="206"/>
    </location>
</feature>
<dbReference type="RefSeq" id="WP_168822274.1">
    <property type="nucleotide sequence ID" value="NZ_CP073013.1"/>
</dbReference>
<dbReference type="GO" id="GO:0016042">
    <property type="term" value="P:lipid catabolic process"/>
    <property type="evidence" value="ECO:0007669"/>
    <property type="project" value="UniProtKB-UniRule"/>
</dbReference>
<dbReference type="PANTHER" id="PTHR14226:SF57">
    <property type="entry name" value="BLR7027 PROTEIN"/>
    <property type="match status" value="1"/>
</dbReference>
<comment type="caution">
    <text evidence="6">The sequence shown here is derived from an EMBL/GenBank/DDBJ whole genome shotgun (WGS) entry which is preliminary data.</text>
</comment>
<sequence length="382" mass="41547">MTNNNALILSGGGARAAYQVGVLSAMGKILPKHTALPFSILCGTSAGALNATMLASHAGDFSKAVSTLAFVWRHLTPDQIYTVGRWPVATSLTKTLLSLFHLHNSETSMALMDNTPLKELLTNHLDFSQINTAIANKQLKALAITAMSYSTGESTTFFQGTPGLASWKGNRRKGVEAILGVDHLLASSAIPTIFPAHKIQNHYYGDGAIRQKSAIYPALKLGADKLFIIGVSGNRSAKKWAATVEEEVESSAPSMAQILGQLLNSAFIDNLEDDIYQLEIMNSLIRDLPKEKQAQHQNLPTETLIISPSEELNGIAHHYIKTLPKNVRILLKAAGGSTSERISSAASYLLFTPQYCRALMDLGHQDAMWEKDRIIAFFDNNL</sequence>
<dbReference type="SUPFAM" id="SSF52151">
    <property type="entry name" value="FabD/lysophospholipase-like"/>
    <property type="match status" value="1"/>
</dbReference>
<accession>A0A847QZI1</accession>
<keyword evidence="1 4" id="KW-0378">Hydrolase</keyword>
<dbReference type="PROSITE" id="PS51635">
    <property type="entry name" value="PNPLA"/>
    <property type="match status" value="1"/>
</dbReference>
<name>A0A847QZI1_9GAMM</name>
<feature type="domain" description="PNPLA" evidence="5">
    <location>
        <begin position="7"/>
        <end position="222"/>
    </location>
</feature>
<evidence type="ECO:0000313" key="7">
    <source>
        <dbReference type="Proteomes" id="UP000586067"/>
    </source>
</evidence>
<dbReference type="GO" id="GO:0016787">
    <property type="term" value="F:hydrolase activity"/>
    <property type="evidence" value="ECO:0007669"/>
    <property type="project" value="UniProtKB-UniRule"/>
</dbReference>
<keyword evidence="7" id="KW-1185">Reference proteome</keyword>
<dbReference type="InterPro" id="IPR050301">
    <property type="entry name" value="NTE"/>
</dbReference>
<evidence type="ECO:0000259" key="5">
    <source>
        <dbReference type="PROSITE" id="PS51635"/>
    </source>
</evidence>
<organism evidence="6 7">
    <name type="scientific">Marinomonas profundi</name>
    <dbReference type="NCBI Taxonomy" id="2726122"/>
    <lineage>
        <taxon>Bacteria</taxon>
        <taxon>Pseudomonadati</taxon>
        <taxon>Pseudomonadota</taxon>
        <taxon>Gammaproteobacteria</taxon>
        <taxon>Oceanospirillales</taxon>
        <taxon>Oceanospirillaceae</taxon>
        <taxon>Marinomonas</taxon>
    </lineage>
</organism>
<dbReference type="EMBL" id="JABAEK010000001">
    <property type="protein sequence ID" value="NLQ16302.1"/>
    <property type="molecule type" value="Genomic_DNA"/>
</dbReference>
<comment type="caution">
    <text evidence="4">Lacks conserved residue(s) required for the propagation of feature annotation.</text>
</comment>
<evidence type="ECO:0000256" key="1">
    <source>
        <dbReference type="ARBA" id="ARBA00022801"/>
    </source>
</evidence>
<protein>
    <submittedName>
        <fullName evidence="6">Patatin-like phospholipase family protein</fullName>
    </submittedName>
</protein>
<dbReference type="Pfam" id="PF01734">
    <property type="entry name" value="Patatin"/>
    <property type="match status" value="1"/>
</dbReference>
<evidence type="ECO:0000256" key="3">
    <source>
        <dbReference type="ARBA" id="ARBA00023098"/>
    </source>
</evidence>
<feature type="short sequence motif" description="GXSXG" evidence="4">
    <location>
        <begin position="43"/>
        <end position="47"/>
    </location>
</feature>
<evidence type="ECO:0000313" key="6">
    <source>
        <dbReference type="EMBL" id="NLQ16302.1"/>
    </source>
</evidence>
<dbReference type="InterPro" id="IPR002641">
    <property type="entry name" value="PNPLA_dom"/>
</dbReference>
<evidence type="ECO:0000256" key="4">
    <source>
        <dbReference type="PROSITE-ProRule" id="PRU01161"/>
    </source>
</evidence>
<dbReference type="PANTHER" id="PTHR14226">
    <property type="entry name" value="NEUROPATHY TARGET ESTERASE/SWISS CHEESE D.MELANOGASTER"/>
    <property type="match status" value="1"/>
</dbReference>
<proteinExistence type="predicted"/>
<dbReference type="Gene3D" id="3.40.1090.10">
    <property type="entry name" value="Cytosolic phospholipase A2 catalytic domain"/>
    <property type="match status" value="1"/>
</dbReference>
<feature type="active site" description="Nucleophile" evidence="4">
    <location>
        <position position="45"/>
    </location>
</feature>
<keyword evidence="2 4" id="KW-0442">Lipid degradation</keyword>
<dbReference type="AlphaFoldDB" id="A0A847QZI1"/>
<keyword evidence="3 4" id="KW-0443">Lipid metabolism</keyword>